<accession>A0A1G7R2P8</accession>
<feature type="transmembrane region" description="Helical" evidence="1">
    <location>
        <begin position="140"/>
        <end position="165"/>
    </location>
</feature>
<reference evidence="2 3" key="1">
    <citation type="submission" date="2016-10" db="EMBL/GenBank/DDBJ databases">
        <authorList>
            <person name="de Groot N.N."/>
        </authorList>
    </citation>
    <scope>NUCLEOTIDE SEQUENCE [LARGE SCALE GENOMIC DNA]</scope>
    <source>
        <strain evidence="2 3">CGMCC 4.3143</strain>
    </source>
</reference>
<dbReference type="OrthoDB" id="3574827at2"/>
<keyword evidence="1" id="KW-0812">Transmembrane</keyword>
<dbReference type="RefSeq" id="WP_143030051.1">
    <property type="nucleotide sequence ID" value="NZ_FNBE01000008.1"/>
</dbReference>
<dbReference type="EMBL" id="FNBE01000008">
    <property type="protein sequence ID" value="SDG04409.1"/>
    <property type="molecule type" value="Genomic_DNA"/>
</dbReference>
<keyword evidence="1" id="KW-0472">Membrane</keyword>
<dbReference type="AlphaFoldDB" id="A0A1G7R2P8"/>
<organism evidence="2 3">
    <name type="scientific">Pseudonocardia oroxyli</name>
    <dbReference type="NCBI Taxonomy" id="366584"/>
    <lineage>
        <taxon>Bacteria</taxon>
        <taxon>Bacillati</taxon>
        <taxon>Actinomycetota</taxon>
        <taxon>Actinomycetes</taxon>
        <taxon>Pseudonocardiales</taxon>
        <taxon>Pseudonocardiaceae</taxon>
        <taxon>Pseudonocardia</taxon>
    </lineage>
</organism>
<feature type="transmembrane region" description="Helical" evidence="1">
    <location>
        <begin position="97"/>
        <end position="120"/>
    </location>
</feature>
<name>A0A1G7R2P8_PSEOR</name>
<evidence type="ECO:0000256" key="1">
    <source>
        <dbReference type="SAM" id="Phobius"/>
    </source>
</evidence>
<protein>
    <recommendedName>
        <fullName evidence="4">DUF4386 family protein</fullName>
    </recommendedName>
</protein>
<dbReference type="STRING" id="366584.SAMN05216377_108243"/>
<evidence type="ECO:0000313" key="3">
    <source>
        <dbReference type="Proteomes" id="UP000198967"/>
    </source>
</evidence>
<evidence type="ECO:0000313" key="2">
    <source>
        <dbReference type="EMBL" id="SDG04409.1"/>
    </source>
</evidence>
<evidence type="ECO:0008006" key="4">
    <source>
        <dbReference type="Google" id="ProtNLM"/>
    </source>
</evidence>
<gene>
    <name evidence="2" type="ORF">SAMN05216377_108243</name>
</gene>
<feature type="transmembrane region" description="Helical" evidence="1">
    <location>
        <begin position="177"/>
        <end position="194"/>
    </location>
</feature>
<proteinExistence type="predicted"/>
<dbReference type="Proteomes" id="UP000198967">
    <property type="component" value="Unassembled WGS sequence"/>
</dbReference>
<feature type="transmembrane region" description="Helical" evidence="1">
    <location>
        <begin position="17"/>
        <end position="40"/>
    </location>
</feature>
<feature type="transmembrane region" description="Helical" evidence="1">
    <location>
        <begin position="60"/>
        <end position="85"/>
    </location>
</feature>
<keyword evidence="3" id="KW-1185">Reference proteome</keyword>
<sequence length="219" mass="22358">MTTHALPAVPPRVRPRAWVWCGIAAGVLGLGGLLATGNLYDPAAGLLSDNARLLEAVRGSATLILAHQVLCAALVGLLVVFGTGLEGRLRQTLPAGSLLPGIAAAGVGLTAVALLVGAGYDTDLWWALPPEVALDPDAVSGYVVFYNTIPWLWGGLALSAGATAVAGLRHGAVGRPTAWWGAACATLLVATQLAPAQYAAVLPGALWLMGAFTFLRARP</sequence>
<keyword evidence="1" id="KW-1133">Transmembrane helix</keyword>